<proteinExistence type="predicted"/>
<feature type="region of interest" description="Disordered" evidence="1">
    <location>
        <begin position="421"/>
        <end position="441"/>
    </location>
</feature>
<reference evidence="2" key="1">
    <citation type="submission" date="2023-03" db="EMBL/GenBank/DDBJ databases">
        <title>Massive genome expansion in bonnet fungi (Mycena s.s.) driven by repeated elements and novel gene families across ecological guilds.</title>
        <authorList>
            <consortium name="Lawrence Berkeley National Laboratory"/>
            <person name="Harder C.B."/>
            <person name="Miyauchi S."/>
            <person name="Viragh M."/>
            <person name="Kuo A."/>
            <person name="Thoen E."/>
            <person name="Andreopoulos B."/>
            <person name="Lu D."/>
            <person name="Skrede I."/>
            <person name="Drula E."/>
            <person name="Henrissat B."/>
            <person name="Morin E."/>
            <person name="Kohler A."/>
            <person name="Barry K."/>
            <person name="LaButti K."/>
            <person name="Morin E."/>
            <person name="Salamov A."/>
            <person name="Lipzen A."/>
            <person name="Mereny Z."/>
            <person name="Hegedus B."/>
            <person name="Baldrian P."/>
            <person name="Stursova M."/>
            <person name="Weitz H."/>
            <person name="Taylor A."/>
            <person name="Grigoriev I.V."/>
            <person name="Nagy L.G."/>
            <person name="Martin F."/>
            <person name="Kauserud H."/>
        </authorList>
    </citation>
    <scope>NUCLEOTIDE SEQUENCE</scope>
    <source>
        <strain evidence="2">CBHHK067</strain>
    </source>
</reference>
<accession>A0AAD7GNM7</accession>
<evidence type="ECO:0000256" key="1">
    <source>
        <dbReference type="SAM" id="MobiDB-lite"/>
    </source>
</evidence>
<protein>
    <submittedName>
        <fullName evidence="2">Uncharacterized protein</fullName>
    </submittedName>
</protein>
<dbReference type="PROSITE" id="PS51257">
    <property type="entry name" value="PROKAR_LIPOPROTEIN"/>
    <property type="match status" value="1"/>
</dbReference>
<evidence type="ECO:0000313" key="2">
    <source>
        <dbReference type="EMBL" id="KAJ7699524.1"/>
    </source>
</evidence>
<gene>
    <name evidence="2" type="ORF">B0H17DRAFT_1129140</name>
</gene>
<sequence length="462" mass="51225">MSTFRFAAFAWLGVACPSRRGGTGYRLSEGVKRLTCRRPRLSSHFLGGGVAAPFTSSTGLGRLPTRDGSAVNTGAVPDGETVASRVRSRPDLRRECLGCMASKSRTGSSAARGSRSSITPEKRYRWWYPRNGWRRDEVKERSCWRDQLHCFAPSPRSRGAWLRVDEERGQGAIHLQQDSATWQSDSSHRDSIRDLSAVTVGRQVISHKREAFTFENNDRNHNRYSRQRMLQLAVNYTALVQLHEHSDFGVVEIRATNAAFGEKDHLTVAHFNTSMPGGTRNHTLVITSQSFRVMEMESVSGGTGFGMRMKVGHGEKCRHGGRKKVGVVRSADMERVVHGRKKVKLDEESRPGGVARREVEVGLKERAVEEGVLEERAVVEGTTRREVEFGLEEIAVGEGVWAESSSVEMLFWRTAGPMSRQTKHIDSSTDGQSGTALENGGRWPSLEAAHLCVALGNGNAEY</sequence>
<keyword evidence="3" id="KW-1185">Reference proteome</keyword>
<comment type="caution">
    <text evidence="2">The sequence shown here is derived from an EMBL/GenBank/DDBJ whole genome shotgun (WGS) entry which is preliminary data.</text>
</comment>
<dbReference type="AlphaFoldDB" id="A0AAD7GNM7"/>
<dbReference type="Proteomes" id="UP001221757">
    <property type="component" value="Unassembled WGS sequence"/>
</dbReference>
<organism evidence="2 3">
    <name type="scientific">Mycena rosella</name>
    <name type="common">Pink bonnet</name>
    <name type="synonym">Agaricus rosellus</name>
    <dbReference type="NCBI Taxonomy" id="1033263"/>
    <lineage>
        <taxon>Eukaryota</taxon>
        <taxon>Fungi</taxon>
        <taxon>Dikarya</taxon>
        <taxon>Basidiomycota</taxon>
        <taxon>Agaricomycotina</taxon>
        <taxon>Agaricomycetes</taxon>
        <taxon>Agaricomycetidae</taxon>
        <taxon>Agaricales</taxon>
        <taxon>Marasmiineae</taxon>
        <taxon>Mycenaceae</taxon>
        <taxon>Mycena</taxon>
    </lineage>
</organism>
<feature type="region of interest" description="Disordered" evidence="1">
    <location>
        <begin position="58"/>
        <end position="77"/>
    </location>
</feature>
<dbReference type="EMBL" id="JARKIE010000022">
    <property type="protein sequence ID" value="KAJ7699524.1"/>
    <property type="molecule type" value="Genomic_DNA"/>
</dbReference>
<evidence type="ECO:0000313" key="3">
    <source>
        <dbReference type="Proteomes" id="UP001221757"/>
    </source>
</evidence>
<name>A0AAD7GNM7_MYCRO</name>